<keyword evidence="6" id="KW-0631">Potassium channel</keyword>
<accession>A0A8C1AXP4</accession>
<evidence type="ECO:0000256" key="9">
    <source>
        <dbReference type="ARBA" id="ARBA00023065"/>
    </source>
</evidence>
<reference evidence="15" key="1">
    <citation type="submission" date="2025-08" db="UniProtKB">
        <authorList>
            <consortium name="Ensembl"/>
        </authorList>
    </citation>
    <scope>IDENTIFICATION</scope>
</reference>
<keyword evidence="11 12" id="KW-0407">Ion channel</keyword>
<dbReference type="PANTHER" id="PTHR11003">
    <property type="entry name" value="POTASSIUM CHANNEL, SUBFAMILY K"/>
    <property type="match status" value="1"/>
</dbReference>
<feature type="transmembrane region" description="Helical" evidence="13">
    <location>
        <begin position="20"/>
        <end position="40"/>
    </location>
</feature>
<feature type="transmembrane region" description="Helical" evidence="13">
    <location>
        <begin position="297"/>
        <end position="314"/>
    </location>
</feature>
<dbReference type="GeneTree" id="ENSGT00700000104522"/>
<evidence type="ECO:0000256" key="6">
    <source>
        <dbReference type="ARBA" id="ARBA00022826"/>
    </source>
</evidence>
<dbReference type="GO" id="GO:0022841">
    <property type="term" value="F:potassium ion leak channel activity"/>
    <property type="evidence" value="ECO:0007669"/>
    <property type="project" value="TreeGrafter"/>
</dbReference>
<feature type="transmembrane region" description="Helical" evidence="13">
    <location>
        <begin position="265"/>
        <end position="285"/>
    </location>
</feature>
<evidence type="ECO:0000256" key="8">
    <source>
        <dbReference type="ARBA" id="ARBA00022989"/>
    </source>
</evidence>
<feature type="transmembrane region" description="Helical" evidence="13">
    <location>
        <begin position="102"/>
        <end position="120"/>
    </location>
</feature>
<evidence type="ECO:0000256" key="3">
    <source>
        <dbReference type="ARBA" id="ARBA00022448"/>
    </source>
</evidence>
<dbReference type="InterPro" id="IPR003092">
    <property type="entry name" value="2pore_dom_K_chnl_TASK"/>
</dbReference>
<feature type="domain" description="Potassium channel" evidence="14">
    <location>
        <begin position="95"/>
        <end position="156"/>
    </location>
</feature>
<dbReference type="GO" id="GO:0015271">
    <property type="term" value="F:outward rectifier potassium channel activity"/>
    <property type="evidence" value="ECO:0007669"/>
    <property type="project" value="TreeGrafter"/>
</dbReference>
<sequence length="371" mass="42751">MYVEVEEGRKSDSKRRCKRLVWRLFPHVFLILSLILYAVLGAKIFQHIENKPFNEPENISVVVQKVVETVQNHTDASTQDALFSKIENILSKFRNEGEYQNWSFYSSLFFCCTLFTTVGYGQMYPVTFEGKVACILYAMVGIPLMLLVISDVGDILAVLLSKAYTRLRLLFREWKLHRSCIYRHDKASSPKQVQGGDSSHSSCRCTSLQIRHNKDIFDQMIKENFKLKTALTKSSSCPDLNRMPPTKASSKLFIGIGQEMNHFKVPLLVILLVVFAYMVVCSQILRCWEKQMDYFDAFYFTFITLTTIGFGDIVPEHPKYFMVTFLFIITGMAIMSMAFKLGQSQIFSFYRRSMKCISMGKVGIHKDLDNN</sequence>
<name>A0A8C1AXP4_CYPCA</name>
<keyword evidence="7" id="KW-0630">Potassium</keyword>
<evidence type="ECO:0000256" key="2">
    <source>
        <dbReference type="ARBA" id="ARBA00006666"/>
    </source>
</evidence>
<evidence type="ECO:0000256" key="1">
    <source>
        <dbReference type="ARBA" id="ARBA00004141"/>
    </source>
</evidence>
<evidence type="ECO:0000313" key="16">
    <source>
        <dbReference type="Proteomes" id="UP001108240"/>
    </source>
</evidence>
<evidence type="ECO:0000313" key="15">
    <source>
        <dbReference type="Ensembl" id="ENSCCRP00000023893.1"/>
    </source>
</evidence>
<dbReference type="InterPro" id="IPR003280">
    <property type="entry name" value="2pore_dom_K_chnl"/>
</dbReference>
<keyword evidence="5 12" id="KW-0812">Transmembrane</keyword>
<evidence type="ECO:0000256" key="4">
    <source>
        <dbReference type="ARBA" id="ARBA00022538"/>
    </source>
</evidence>
<reference evidence="15" key="2">
    <citation type="submission" date="2025-09" db="UniProtKB">
        <authorList>
            <consortium name="Ensembl"/>
        </authorList>
    </citation>
    <scope>IDENTIFICATION</scope>
</reference>
<protein>
    <submittedName>
        <fullName evidence="15">Potassium channel, subfamily K, member 18</fullName>
    </submittedName>
</protein>
<dbReference type="GO" id="GO:0005886">
    <property type="term" value="C:plasma membrane"/>
    <property type="evidence" value="ECO:0007669"/>
    <property type="project" value="TreeGrafter"/>
</dbReference>
<dbReference type="AlphaFoldDB" id="A0A8C1AXP4"/>
<evidence type="ECO:0000256" key="5">
    <source>
        <dbReference type="ARBA" id="ARBA00022692"/>
    </source>
</evidence>
<evidence type="ECO:0000259" key="14">
    <source>
        <dbReference type="Pfam" id="PF07885"/>
    </source>
</evidence>
<evidence type="ECO:0000256" key="10">
    <source>
        <dbReference type="ARBA" id="ARBA00023136"/>
    </source>
</evidence>
<feature type="transmembrane region" description="Helical" evidence="13">
    <location>
        <begin position="320"/>
        <end position="342"/>
    </location>
</feature>
<keyword evidence="16" id="KW-1185">Reference proteome</keyword>
<evidence type="ECO:0000256" key="7">
    <source>
        <dbReference type="ARBA" id="ARBA00022958"/>
    </source>
</evidence>
<dbReference type="Ensembl" id="ENSCCRT00000025949.2">
    <property type="protein sequence ID" value="ENSCCRP00000023893.1"/>
    <property type="gene ID" value="ENSCCRG00000013054.2"/>
</dbReference>
<dbReference type="Pfam" id="PF07885">
    <property type="entry name" value="Ion_trans_2"/>
    <property type="match status" value="2"/>
</dbReference>
<keyword evidence="8 13" id="KW-1133">Transmembrane helix</keyword>
<proteinExistence type="inferred from homology"/>
<comment type="similarity">
    <text evidence="2 12">Belongs to the two pore domain potassium channel (TC 1.A.1.8) family.</text>
</comment>
<dbReference type="SUPFAM" id="SSF81324">
    <property type="entry name" value="Voltage-gated potassium channels"/>
    <property type="match status" value="2"/>
</dbReference>
<keyword evidence="10 13" id="KW-0472">Membrane</keyword>
<dbReference type="InterPro" id="IPR013099">
    <property type="entry name" value="K_chnl_dom"/>
</dbReference>
<feature type="transmembrane region" description="Helical" evidence="13">
    <location>
        <begin position="132"/>
        <end position="160"/>
    </location>
</feature>
<comment type="subcellular location">
    <subcellularLocation>
        <location evidence="1">Membrane</location>
        <topology evidence="1">Multi-pass membrane protein</topology>
    </subcellularLocation>
</comment>
<organism evidence="15 16">
    <name type="scientific">Cyprinus carpio carpio</name>
    <dbReference type="NCBI Taxonomy" id="630221"/>
    <lineage>
        <taxon>Eukaryota</taxon>
        <taxon>Metazoa</taxon>
        <taxon>Chordata</taxon>
        <taxon>Craniata</taxon>
        <taxon>Vertebrata</taxon>
        <taxon>Euteleostomi</taxon>
        <taxon>Actinopterygii</taxon>
        <taxon>Neopterygii</taxon>
        <taxon>Teleostei</taxon>
        <taxon>Ostariophysi</taxon>
        <taxon>Cypriniformes</taxon>
        <taxon>Cyprinidae</taxon>
        <taxon>Cyprininae</taxon>
        <taxon>Cyprinus</taxon>
    </lineage>
</organism>
<dbReference type="PANTHER" id="PTHR11003:SF346">
    <property type="entry name" value="POTASSIUM CHANNEL SUBFAMILY K MEMBER 18"/>
    <property type="match status" value="1"/>
</dbReference>
<dbReference type="PRINTS" id="PR01095">
    <property type="entry name" value="TASKCHANNEL"/>
</dbReference>
<dbReference type="Gene3D" id="1.10.287.70">
    <property type="match status" value="1"/>
</dbReference>
<evidence type="ECO:0000256" key="13">
    <source>
        <dbReference type="SAM" id="Phobius"/>
    </source>
</evidence>
<keyword evidence="9 12" id="KW-0406">Ion transport</keyword>
<keyword evidence="4" id="KW-0633">Potassium transport</keyword>
<keyword evidence="3 12" id="KW-0813">Transport</keyword>
<dbReference type="Proteomes" id="UP001108240">
    <property type="component" value="Unplaced"/>
</dbReference>
<dbReference type="PRINTS" id="PR01333">
    <property type="entry name" value="2POREKCHANEL"/>
</dbReference>
<dbReference type="OMA" id="DDSHRHE"/>
<dbReference type="GO" id="GO:0030322">
    <property type="term" value="P:stabilization of membrane potential"/>
    <property type="evidence" value="ECO:0007669"/>
    <property type="project" value="TreeGrafter"/>
</dbReference>
<feature type="domain" description="Potassium channel" evidence="14">
    <location>
        <begin position="273"/>
        <end position="343"/>
    </location>
</feature>
<evidence type="ECO:0000256" key="12">
    <source>
        <dbReference type="RuleBase" id="RU003857"/>
    </source>
</evidence>
<evidence type="ECO:0000256" key="11">
    <source>
        <dbReference type="ARBA" id="ARBA00023303"/>
    </source>
</evidence>